<dbReference type="EMBL" id="VSSQ01014428">
    <property type="protein sequence ID" value="MPM53635.1"/>
    <property type="molecule type" value="Genomic_DNA"/>
</dbReference>
<reference evidence="2" key="1">
    <citation type="submission" date="2019-08" db="EMBL/GenBank/DDBJ databases">
        <authorList>
            <person name="Kucharzyk K."/>
            <person name="Murdoch R.W."/>
            <person name="Higgins S."/>
            <person name="Loffler F."/>
        </authorList>
    </citation>
    <scope>NUCLEOTIDE SEQUENCE</scope>
</reference>
<evidence type="ECO:0000256" key="1">
    <source>
        <dbReference type="SAM" id="MobiDB-lite"/>
    </source>
</evidence>
<evidence type="ECO:0000313" key="2">
    <source>
        <dbReference type="EMBL" id="MPM53635.1"/>
    </source>
</evidence>
<sequence>MVNQVICRSVERVVLLLASKDPSRTGGHLLHCSRSRSRRRKTIGNQFVFVHKVDIFGPLIRVKRFIGRDCPGSETPVTFEIHGQSSLRSFFGCYHNHPVCTAGTVQCTGRGVLDNGHRFDIVGVDSINSPVIRDTVYDIKRRGRGTHGTKSPDNNRGSGTRLTRTRSGLHTGSHTVKSLGYVGNRSLLDFIGTYYLCRSGE</sequence>
<comment type="caution">
    <text evidence="2">The sequence shown here is derived from an EMBL/GenBank/DDBJ whole genome shotgun (WGS) entry which is preliminary data.</text>
</comment>
<organism evidence="2">
    <name type="scientific">bioreactor metagenome</name>
    <dbReference type="NCBI Taxonomy" id="1076179"/>
    <lineage>
        <taxon>unclassified sequences</taxon>
        <taxon>metagenomes</taxon>
        <taxon>ecological metagenomes</taxon>
    </lineage>
</organism>
<feature type="compositionally biased region" description="Low complexity" evidence="1">
    <location>
        <begin position="156"/>
        <end position="171"/>
    </location>
</feature>
<gene>
    <name evidence="2" type="ORF">SDC9_100404</name>
</gene>
<feature type="region of interest" description="Disordered" evidence="1">
    <location>
        <begin position="142"/>
        <end position="171"/>
    </location>
</feature>
<dbReference type="AlphaFoldDB" id="A0A645AK95"/>
<name>A0A645AK95_9ZZZZ</name>
<accession>A0A645AK95</accession>
<protein>
    <submittedName>
        <fullName evidence="2">Uncharacterized protein</fullName>
    </submittedName>
</protein>
<proteinExistence type="predicted"/>